<gene>
    <name evidence="1" type="ORF">O0S08_09800</name>
</gene>
<evidence type="ECO:0000313" key="1">
    <source>
        <dbReference type="EMBL" id="WAS96440.1"/>
    </source>
</evidence>
<accession>A0ABY7HBG1</accession>
<sequence>MSLLLGLCGGTLLFACGDDGGTDSGGQMMYTTHGSVSDGLNSVGDVLAAPGDGVFGVQSGSELGQIRDGWTVEYQKILVSVGTVTFTTASGGEVEVATDFVVDLLSLPVGGALLDHVDGREKPSAIAFTLPPAVTDKSRPLSPFTLEQDVKQMVEGGYSLYVEGTIEKADGMSCRPDVPSDCAPAPIVRFRWGLPHGLAYDDCVWTDPTVPQENVTLTFPAVTWLQTVIGGESPTLRAQWIADADLDRDGETTIAELEQVDATRLLSRRRGYDLSGASQSIATVYDYLREQARQIGMRAWGECGSVTDL</sequence>
<dbReference type="EMBL" id="CP114040">
    <property type="protein sequence ID" value="WAS96440.1"/>
    <property type="molecule type" value="Genomic_DNA"/>
</dbReference>
<evidence type="ECO:0000313" key="2">
    <source>
        <dbReference type="Proteomes" id="UP001164459"/>
    </source>
</evidence>
<organism evidence="1 2">
    <name type="scientific">Nannocystis punicea</name>
    <dbReference type="NCBI Taxonomy" id="2995304"/>
    <lineage>
        <taxon>Bacteria</taxon>
        <taxon>Pseudomonadati</taxon>
        <taxon>Myxococcota</taxon>
        <taxon>Polyangia</taxon>
        <taxon>Nannocystales</taxon>
        <taxon>Nannocystaceae</taxon>
        <taxon>Nannocystis</taxon>
    </lineage>
</organism>
<name>A0ABY7HBG1_9BACT</name>
<proteinExistence type="predicted"/>
<reference evidence="1" key="1">
    <citation type="submission" date="2022-11" db="EMBL/GenBank/DDBJ databases">
        <title>Minimal conservation of predation-associated metabolite biosynthetic gene clusters underscores biosynthetic potential of Myxococcota including descriptions for ten novel species: Archangium lansinium sp. nov., Myxococcus landrumus sp. nov., Nannocystis bai.</title>
        <authorList>
            <person name="Ahearne A."/>
            <person name="Stevens C."/>
            <person name="Dowd S."/>
        </authorList>
    </citation>
    <scope>NUCLEOTIDE SEQUENCE</scope>
    <source>
        <strain evidence="1">Fl3</strain>
    </source>
</reference>
<dbReference type="Proteomes" id="UP001164459">
    <property type="component" value="Chromosome"/>
</dbReference>
<evidence type="ECO:0008006" key="3">
    <source>
        <dbReference type="Google" id="ProtNLM"/>
    </source>
</evidence>
<dbReference type="RefSeq" id="WP_269038787.1">
    <property type="nucleotide sequence ID" value="NZ_CP114040.1"/>
</dbReference>
<protein>
    <recommendedName>
        <fullName evidence="3">Lipoprotein</fullName>
    </recommendedName>
</protein>
<keyword evidence="2" id="KW-1185">Reference proteome</keyword>